<dbReference type="OrthoDB" id="389878at2"/>
<gene>
    <name evidence="5" type="ORF">HMPREF9473_01436</name>
</gene>
<comment type="caution">
    <text evidence="5">The sequence shown here is derived from an EMBL/GenBank/DDBJ whole genome shotgun (WGS) entry which is preliminary data.</text>
</comment>
<feature type="domain" description="HTH gntR-type" evidence="4">
    <location>
        <begin position="9"/>
        <end position="76"/>
    </location>
</feature>
<keyword evidence="3" id="KW-0804">Transcription</keyword>
<keyword evidence="1" id="KW-0805">Transcription regulation</keyword>
<evidence type="ECO:0000313" key="6">
    <source>
        <dbReference type="Proteomes" id="UP000005384"/>
    </source>
</evidence>
<sequence>MMMEQLGIKKMQGSIVEMLKDEILSGNIPCQTEMTQNELASSLGVSRMPVREALIILEYQGLIERLPNNHVRVAEFSADYFKRLFCLCGKLELEEMARQQAMEQSEVPPPEMSLPGEMEFHRELYRKSEHSYIRKTLQTITEIYIAFALKCRDYEPEQGRRLLGQVMEVMGNGAHERAEKDSGATASGSAEVKQQAAALLNQYFDTLTEAIMRERAR</sequence>
<proteinExistence type="predicted"/>
<evidence type="ECO:0000256" key="2">
    <source>
        <dbReference type="ARBA" id="ARBA00023125"/>
    </source>
</evidence>
<dbReference type="RefSeq" id="WP_006779420.1">
    <property type="nucleotide sequence ID" value="NZ_CP040506.1"/>
</dbReference>
<dbReference type="GO" id="GO:0003677">
    <property type="term" value="F:DNA binding"/>
    <property type="evidence" value="ECO:0007669"/>
    <property type="project" value="UniProtKB-KW"/>
</dbReference>
<dbReference type="PANTHER" id="PTHR43537">
    <property type="entry name" value="TRANSCRIPTIONAL REGULATOR, GNTR FAMILY"/>
    <property type="match status" value="1"/>
</dbReference>
<name>G5ID62_9FIRM</name>
<dbReference type="PRINTS" id="PR00035">
    <property type="entry name" value="HTHGNTR"/>
</dbReference>
<dbReference type="Proteomes" id="UP000005384">
    <property type="component" value="Unassembled WGS sequence"/>
</dbReference>
<evidence type="ECO:0000313" key="5">
    <source>
        <dbReference type="EMBL" id="EHI60627.1"/>
    </source>
</evidence>
<evidence type="ECO:0000259" key="4">
    <source>
        <dbReference type="PROSITE" id="PS50949"/>
    </source>
</evidence>
<dbReference type="InterPro" id="IPR036390">
    <property type="entry name" value="WH_DNA-bd_sf"/>
</dbReference>
<evidence type="ECO:0000256" key="3">
    <source>
        <dbReference type="ARBA" id="ARBA00023163"/>
    </source>
</evidence>
<accession>G5ID62</accession>
<dbReference type="AlphaFoldDB" id="G5ID62"/>
<keyword evidence="2" id="KW-0238">DNA-binding</keyword>
<dbReference type="SUPFAM" id="SSF46785">
    <property type="entry name" value="Winged helix' DNA-binding domain"/>
    <property type="match status" value="1"/>
</dbReference>
<dbReference type="PATRIC" id="fig|742737.3.peg.1450"/>
<dbReference type="GO" id="GO:0003700">
    <property type="term" value="F:DNA-binding transcription factor activity"/>
    <property type="evidence" value="ECO:0007669"/>
    <property type="project" value="InterPro"/>
</dbReference>
<dbReference type="Gene3D" id="1.10.10.10">
    <property type="entry name" value="Winged helix-like DNA-binding domain superfamily/Winged helix DNA-binding domain"/>
    <property type="match status" value="1"/>
</dbReference>
<dbReference type="PROSITE" id="PS50949">
    <property type="entry name" value="HTH_GNTR"/>
    <property type="match status" value="1"/>
</dbReference>
<dbReference type="InterPro" id="IPR000524">
    <property type="entry name" value="Tscrpt_reg_HTH_GntR"/>
</dbReference>
<dbReference type="HOGENOM" id="CLU_017584_5_5_9"/>
<dbReference type="SMART" id="SM00345">
    <property type="entry name" value="HTH_GNTR"/>
    <property type="match status" value="1"/>
</dbReference>
<keyword evidence="6" id="KW-1185">Reference proteome</keyword>
<dbReference type="Pfam" id="PF00392">
    <property type="entry name" value="GntR"/>
    <property type="match status" value="1"/>
</dbReference>
<dbReference type="PANTHER" id="PTHR43537:SF51">
    <property type="entry name" value="HTH-TYPE TRANSCRIPTIONAL REGULATOR LGOR-RELATED"/>
    <property type="match status" value="1"/>
</dbReference>
<organism evidence="5 6">
    <name type="scientific">Hungatella hathewayi WAL-18680</name>
    <dbReference type="NCBI Taxonomy" id="742737"/>
    <lineage>
        <taxon>Bacteria</taxon>
        <taxon>Bacillati</taxon>
        <taxon>Bacillota</taxon>
        <taxon>Clostridia</taxon>
        <taxon>Lachnospirales</taxon>
        <taxon>Lachnospiraceae</taxon>
        <taxon>Hungatella</taxon>
    </lineage>
</organism>
<evidence type="ECO:0000256" key="1">
    <source>
        <dbReference type="ARBA" id="ARBA00023015"/>
    </source>
</evidence>
<dbReference type="EMBL" id="ADLN01000014">
    <property type="protein sequence ID" value="EHI60627.1"/>
    <property type="molecule type" value="Genomic_DNA"/>
</dbReference>
<dbReference type="InterPro" id="IPR036388">
    <property type="entry name" value="WH-like_DNA-bd_sf"/>
</dbReference>
<protein>
    <recommendedName>
        <fullName evidence="4">HTH gntR-type domain-containing protein</fullName>
    </recommendedName>
</protein>
<reference evidence="5 6" key="1">
    <citation type="submission" date="2011-08" db="EMBL/GenBank/DDBJ databases">
        <title>The Genome Sequence of Clostridium hathewayi WAL-18680.</title>
        <authorList>
            <consortium name="The Broad Institute Genome Sequencing Platform"/>
            <person name="Earl A."/>
            <person name="Ward D."/>
            <person name="Feldgarden M."/>
            <person name="Gevers D."/>
            <person name="Finegold S.M."/>
            <person name="Summanen P.H."/>
            <person name="Molitoris D.R."/>
            <person name="Song M."/>
            <person name="Daigneault M."/>
            <person name="Allen-Vercoe E."/>
            <person name="Young S.K."/>
            <person name="Zeng Q."/>
            <person name="Gargeya S."/>
            <person name="Fitzgerald M."/>
            <person name="Haas B."/>
            <person name="Abouelleil A."/>
            <person name="Alvarado L."/>
            <person name="Arachchi H.M."/>
            <person name="Berlin A."/>
            <person name="Brown A."/>
            <person name="Chapman S.B."/>
            <person name="Chen Z."/>
            <person name="Dunbar C."/>
            <person name="Freedman E."/>
            <person name="Gearin G."/>
            <person name="Gellesch M."/>
            <person name="Goldberg J."/>
            <person name="Griggs A."/>
            <person name="Gujja S."/>
            <person name="Heiman D."/>
            <person name="Howarth C."/>
            <person name="Larson L."/>
            <person name="Lui A."/>
            <person name="MacDonald P.J.P."/>
            <person name="Montmayeur A."/>
            <person name="Murphy C."/>
            <person name="Neiman D."/>
            <person name="Pearson M."/>
            <person name="Priest M."/>
            <person name="Roberts A."/>
            <person name="Saif S."/>
            <person name="Shea T."/>
            <person name="Shenoy N."/>
            <person name="Sisk P."/>
            <person name="Stolte C."/>
            <person name="Sykes S."/>
            <person name="Wortman J."/>
            <person name="Nusbaum C."/>
            <person name="Birren B."/>
        </authorList>
    </citation>
    <scope>NUCLEOTIDE SEQUENCE [LARGE SCALE GENOMIC DNA]</scope>
    <source>
        <strain evidence="5 6">WAL-18680</strain>
    </source>
</reference>